<comment type="caution">
    <text evidence="2">The sequence shown here is derived from an EMBL/GenBank/DDBJ whole genome shotgun (WGS) entry which is preliminary data.</text>
</comment>
<reference evidence="2" key="1">
    <citation type="submission" date="2023-06" db="EMBL/GenBank/DDBJ databases">
        <authorList>
            <consortium name="Lawrence Berkeley National Laboratory"/>
            <person name="Ahrendt S."/>
            <person name="Sahu N."/>
            <person name="Indic B."/>
            <person name="Wong-Bajracharya J."/>
            <person name="Merenyi Z."/>
            <person name="Ke H.-M."/>
            <person name="Monk M."/>
            <person name="Kocsube S."/>
            <person name="Drula E."/>
            <person name="Lipzen A."/>
            <person name="Balint B."/>
            <person name="Henrissat B."/>
            <person name="Andreopoulos B."/>
            <person name="Martin F.M."/>
            <person name="Harder C.B."/>
            <person name="Rigling D."/>
            <person name="Ford K.L."/>
            <person name="Foster G.D."/>
            <person name="Pangilinan J."/>
            <person name="Papanicolaou A."/>
            <person name="Barry K."/>
            <person name="LaButti K."/>
            <person name="Viragh M."/>
            <person name="Koriabine M."/>
            <person name="Yan M."/>
            <person name="Riley R."/>
            <person name="Champramary S."/>
            <person name="Plett K.L."/>
            <person name="Tsai I.J."/>
            <person name="Slot J."/>
            <person name="Sipos G."/>
            <person name="Plett J."/>
            <person name="Nagy L.G."/>
            <person name="Grigoriev I.V."/>
        </authorList>
    </citation>
    <scope>NUCLEOTIDE SEQUENCE</scope>
    <source>
        <strain evidence="2">ICMP 16352</strain>
    </source>
</reference>
<evidence type="ECO:0000313" key="3">
    <source>
        <dbReference type="Proteomes" id="UP001175227"/>
    </source>
</evidence>
<organism evidence="2 3">
    <name type="scientific">Armillaria novae-zelandiae</name>
    <dbReference type="NCBI Taxonomy" id="153914"/>
    <lineage>
        <taxon>Eukaryota</taxon>
        <taxon>Fungi</taxon>
        <taxon>Dikarya</taxon>
        <taxon>Basidiomycota</taxon>
        <taxon>Agaricomycotina</taxon>
        <taxon>Agaricomycetes</taxon>
        <taxon>Agaricomycetidae</taxon>
        <taxon>Agaricales</taxon>
        <taxon>Marasmiineae</taxon>
        <taxon>Physalacriaceae</taxon>
        <taxon>Armillaria</taxon>
    </lineage>
</organism>
<gene>
    <name evidence="2" type="ORF">IW261DRAFT_1577529</name>
</gene>
<keyword evidence="1" id="KW-0175">Coiled coil</keyword>
<name>A0AA39N836_9AGAR</name>
<dbReference type="EMBL" id="JAUEPR010000169">
    <property type="protein sequence ID" value="KAK0460758.1"/>
    <property type="molecule type" value="Genomic_DNA"/>
</dbReference>
<evidence type="ECO:0000313" key="2">
    <source>
        <dbReference type="EMBL" id="KAK0460758.1"/>
    </source>
</evidence>
<feature type="coiled-coil region" evidence="1">
    <location>
        <begin position="175"/>
        <end position="202"/>
    </location>
</feature>
<evidence type="ECO:0000256" key="1">
    <source>
        <dbReference type="SAM" id="Coils"/>
    </source>
</evidence>
<keyword evidence="3" id="KW-1185">Reference proteome</keyword>
<accession>A0AA39N836</accession>
<dbReference type="Proteomes" id="UP001175227">
    <property type="component" value="Unassembled WGS sequence"/>
</dbReference>
<protein>
    <submittedName>
        <fullName evidence="2">Uncharacterized protein</fullName>
    </submittedName>
</protein>
<dbReference type="AlphaFoldDB" id="A0AA39N836"/>
<proteinExistence type="predicted"/>
<sequence>MNPAVSTPASPSIAVASNTHQKVRIVARTDHKGVTFLKQCLKESRETHLRHVKNLQEEYQEFVHQKRLDTNTEILERQIEDMKLSHKDELDKRRKIYYETYRQLEDEHRLEISAIHACNKLSLDDIQSTIRLLSLIVHAAVSEFQKLLIDQVHNDMSTRLQERLHQTRTLHEACQRDRNMRIANLERALASAENDVHWLEADLQRSREILDAGQYRGIQEVTDIPTLERYLDQEFETLGKLLQGGTVESSDERESVMSW</sequence>